<dbReference type="RefSeq" id="WP_379803816.1">
    <property type="nucleotide sequence ID" value="NZ_JBHUOL010000006.1"/>
</dbReference>
<comment type="caution">
    <text evidence="1">The sequence shown here is derived from an EMBL/GenBank/DDBJ whole genome shotgun (WGS) entry which is preliminary data.</text>
</comment>
<accession>A0ABW5Z3W9</accession>
<evidence type="ECO:0000313" key="1">
    <source>
        <dbReference type="EMBL" id="MFD2907534.1"/>
    </source>
</evidence>
<reference evidence="2" key="1">
    <citation type="journal article" date="2019" name="Int. J. Syst. Evol. Microbiol.">
        <title>The Global Catalogue of Microorganisms (GCM) 10K type strain sequencing project: providing services to taxonomists for standard genome sequencing and annotation.</title>
        <authorList>
            <consortium name="The Broad Institute Genomics Platform"/>
            <consortium name="The Broad Institute Genome Sequencing Center for Infectious Disease"/>
            <person name="Wu L."/>
            <person name="Ma J."/>
        </authorList>
    </citation>
    <scope>NUCLEOTIDE SEQUENCE [LARGE SCALE GENOMIC DNA]</scope>
    <source>
        <strain evidence="2">KCTC 52644</strain>
    </source>
</reference>
<proteinExistence type="predicted"/>
<gene>
    <name evidence="1" type="ORF">ACFSX9_02180</name>
</gene>
<dbReference type="Proteomes" id="UP001597549">
    <property type="component" value="Unassembled WGS sequence"/>
</dbReference>
<protein>
    <recommendedName>
        <fullName evidence="3">SOS response-associated peptidase</fullName>
    </recommendedName>
</protein>
<name>A0ABW5Z3W9_9FLAO</name>
<sequence length="67" mass="7865">MCFHTKQSKSTSEVQNRFKAKIDNPDVFSSHENINGFEFPLMPIITDTNPEIITHYNWGLYMGEHYN</sequence>
<evidence type="ECO:0000313" key="2">
    <source>
        <dbReference type="Proteomes" id="UP001597549"/>
    </source>
</evidence>
<keyword evidence="2" id="KW-1185">Reference proteome</keyword>
<dbReference type="EMBL" id="JBHUOL010000006">
    <property type="protein sequence ID" value="MFD2907534.1"/>
    <property type="molecule type" value="Genomic_DNA"/>
</dbReference>
<evidence type="ECO:0008006" key="3">
    <source>
        <dbReference type="Google" id="ProtNLM"/>
    </source>
</evidence>
<organism evidence="1 2">
    <name type="scientific">Flavobacterium ardleyense</name>
    <dbReference type="NCBI Taxonomy" id="2038737"/>
    <lineage>
        <taxon>Bacteria</taxon>
        <taxon>Pseudomonadati</taxon>
        <taxon>Bacteroidota</taxon>
        <taxon>Flavobacteriia</taxon>
        <taxon>Flavobacteriales</taxon>
        <taxon>Flavobacteriaceae</taxon>
        <taxon>Flavobacterium</taxon>
    </lineage>
</organism>